<evidence type="ECO:0000313" key="4">
    <source>
        <dbReference type="EMBL" id="KAK2661762.1"/>
    </source>
</evidence>
<evidence type="ECO:0000256" key="1">
    <source>
        <dbReference type="ARBA" id="ARBA00004123"/>
    </source>
</evidence>
<gene>
    <name evidence="4" type="ORF">Ddye_000336</name>
</gene>
<accession>A0AAD9XLX3</accession>
<name>A0AAD9XLX3_9ROSI</name>
<proteinExistence type="predicted"/>
<dbReference type="PANTHER" id="PTHR33137:SF4">
    <property type="entry name" value="MEDIATOR OF RNA POLYMERASE II TRANSCRIPTION SUBUNIT 15A-RELATED"/>
    <property type="match status" value="1"/>
</dbReference>
<evidence type="ECO:0000313" key="5">
    <source>
        <dbReference type="Proteomes" id="UP001280121"/>
    </source>
</evidence>
<dbReference type="GO" id="GO:0005634">
    <property type="term" value="C:nucleus"/>
    <property type="evidence" value="ECO:0007669"/>
    <property type="project" value="UniProtKB-SubCell"/>
</dbReference>
<organism evidence="4 5">
    <name type="scientific">Dipteronia dyeriana</name>
    <dbReference type="NCBI Taxonomy" id="168575"/>
    <lineage>
        <taxon>Eukaryota</taxon>
        <taxon>Viridiplantae</taxon>
        <taxon>Streptophyta</taxon>
        <taxon>Embryophyta</taxon>
        <taxon>Tracheophyta</taxon>
        <taxon>Spermatophyta</taxon>
        <taxon>Magnoliopsida</taxon>
        <taxon>eudicotyledons</taxon>
        <taxon>Gunneridae</taxon>
        <taxon>Pentapetalae</taxon>
        <taxon>rosids</taxon>
        <taxon>malvids</taxon>
        <taxon>Sapindales</taxon>
        <taxon>Sapindaceae</taxon>
        <taxon>Hippocastanoideae</taxon>
        <taxon>Acereae</taxon>
        <taxon>Dipteronia</taxon>
    </lineage>
</organism>
<dbReference type="PANTHER" id="PTHR33137">
    <property type="entry name" value="MEDIATOR OF RNA POLYMERASE II TRANSCRIPTION SUBUNIT 15A-RELATED"/>
    <property type="match status" value="1"/>
</dbReference>
<dbReference type="Gene3D" id="1.10.246.20">
    <property type="entry name" value="Coactivator CBP, KIX domain"/>
    <property type="match status" value="3"/>
</dbReference>
<dbReference type="InterPro" id="IPR044661">
    <property type="entry name" value="MED15a/b/c-like"/>
</dbReference>
<reference evidence="4" key="1">
    <citation type="journal article" date="2023" name="Plant J.">
        <title>Genome sequences and population genomics provide insights into the demographic history, inbreeding, and mutation load of two 'living fossil' tree species of Dipteronia.</title>
        <authorList>
            <person name="Feng Y."/>
            <person name="Comes H.P."/>
            <person name="Chen J."/>
            <person name="Zhu S."/>
            <person name="Lu R."/>
            <person name="Zhang X."/>
            <person name="Li P."/>
            <person name="Qiu J."/>
            <person name="Olsen K.M."/>
            <person name="Qiu Y."/>
        </authorList>
    </citation>
    <scope>NUCLEOTIDE SEQUENCE</scope>
    <source>
        <strain evidence="4">KIB01</strain>
    </source>
</reference>
<feature type="domain" description="Mediator complex subunit 15 KIX" evidence="3">
    <location>
        <begin position="53"/>
        <end position="126"/>
    </location>
</feature>
<dbReference type="GO" id="GO:0031490">
    <property type="term" value="F:chromatin DNA binding"/>
    <property type="evidence" value="ECO:0007669"/>
    <property type="project" value="InterPro"/>
</dbReference>
<protein>
    <recommendedName>
        <fullName evidence="3">Mediator complex subunit 15 KIX domain-containing protein</fullName>
    </recommendedName>
</protein>
<dbReference type="EMBL" id="JANJYI010000001">
    <property type="protein sequence ID" value="KAK2661762.1"/>
    <property type="molecule type" value="Genomic_DNA"/>
</dbReference>
<dbReference type="Pfam" id="PF16987">
    <property type="entry name" value="KIX_2"/>
    <property type="match status" value="3"/>
</dbReference>
<feature type="domain" description="Mediator complex subunit 15 KIX" evidence="3">
    <location>
        <begin position="165"/>
        <end position="239"/>
    </location>
</feature>
<feature type="domain" description="Mediator complex subunit 15 KIX" evidence="3">
    <location>
        <begin position="267"/>
        <end position="342"/>
    </location>
</feature>
<dbReference type="InterPro" id="IPR036546">
    <property type="entry name" value="MED15_KIX"/>
</dbReference>
<sequence length="354" mass="40817">MESKNQIGKQEETIDCVLFNKVEEVIKESGSKLYSSSHLPTPNGEESSIDAIDWRNKLVPDSRERIVNKIMVTIERNVPLLCHNGLAELKKIVEMFEEKIFSTSSNQSDYVHRISLKMLSMESKIQGLNQYVKTESVPNENYSQPIFYNHTRTPQGEQSSIDAIDWRNQFLHDSRENIVNKIRETLERHLPLSGTKGFAELKKMAERLEGKIFSAASNQSDYLYRISLKMLSMESKSQGLNQDVTTDSVLNKNYYEPIFSNHKPTPSDWRNELQPDSRGKIVNMIRDTVARHIPFSGPEVSEKVKRIAIRFEEKIFSSASSQLNYLRIISWKMLSLESKCRNVTPDVVLFNYVD</sequence>
<evidence type="ECO:0000259" key="3">
    <source>
        <dbReference type="Pfam" id="PF16987"/>
    </source>
</evidence>
<dbReference type="InterPro" id="IPR036529">
    <property type="entry name" value="KIX_dom_sf"/>
</dbReference>
<dbReference type="GO" id="GO:0003713">
    <property type="term" value="F:transcription coactivator activity"/>
    <property type="evidence" value="ECO:0007669"/>
    <property type="project" value="InterPro"/>
</dbReference>
<dbReference type="SUPFAM" id="SSF47040">
    <property type="entry name" value="Kix domain of CBP (creb binding protein)"/>
    <property type="match status" value="2"/>
</dbReference>
<evidence type="ECO:0000256" key="2">
    <source>
        <dbReference type="ARBA" id="ARBA00023242"/>
    </source>
</evidence>
<comment type="subcellular location">
    <subcellularLocation>
        <location evidence="1">Nucleus</location>
    </subcellularLocation>
</comment>
<comment type="caution">
    <text evidence="4">The sequence shown here is derived from an EMBL/GenBank/DDBJ whole genome shotgun (WGS) entry which is preliminary data.</text>
</comment>
<dbReference type="Proteomes" id="UP001280121">
    <property type="component" value="Unassembled WGS sequence"/>
</dbReference>
<dbReference type="FunFam" id="1.10.246.20:FF:000003">
    <property type="entry name" value="Mediator of RNA polymerase II transcription subunit 15a"/>
    <property type="match status" value="3"/>
</dbReference>
<keyword evidence="2" id="KW-0539">Nucleus</keyword>
<keyword evidence="5" id="KW-1185">Reference proteome</keyword>
<dbReference type="AlphaFoldDB" id="A0AAD9XLX3"/>